<dbReference type="OrthoDB" id="1597724at2759"/>
<feature type="non-terminal residue" evidence="1">
    <location>
        <position position="1"/>
    </location>
</feature>
<dbReference type="Proteomes" id="UP000681722">
    <property type="component" value="Unassembled WGS sequence"/>
</dbReference>
<dbReference type="Gene3D" id="2.30.42.10">
    <property type="match status" value="1"/>
</dbReference>
<dbReference type="EMBL" id="CAJNOQ010024632">
    <property type="protein sequence ID" value="CAF1529321.1"/>
    <property type="molecule type" value="Genomic_DNA"/>
</dbReference>
<accession>A0A815UZ77</accession>
<evidence type="ECO:0000313" key="2">
    <source>
        <dbReference type="EMBL" id="CAF4388534.1"/>
    </source>
</evidence>
<dbReference type="Proteomes" id="UP000663829">
    <property type="component" value="Unassembled WGS sequence"/>
</dbReference>
<sequence length="562" mass="65369">LSKLTLTNEIPSLQRLTKIIRNGVADEAGIKDNDYLLEVCITILRQPETHTCTPVSDTTTIVEEAVRRMKTCAREEITSVTKIYSQEVVKTRLENPGISTGLFFPSLSSLDLSLYHQRIKNFPTLPKSLADLSLPYEWTLTKQGQRFLFVDEVVNGINVSLMPHEDCINLIRNANDTLRLTIITPTTHVNSFINIEHFLRPEQCVYLQPVDNRDIELISNWFNLLHGYCDKPEGKLDKIFNTIIDEPINANILFNIISNDELTLTPYIVDSLKRNSFSDIHSVFSTYVDFIHKTKTIVNNNKSNKFASIIDSITTRLLIIMAIESMSNESQRFLGTYIRKTDLPIPFSYYIWNNNEQKLYYKINFNCLMETLCLTNDRLYLQFGSPSCIEFGKTNLLPYIFKDKRKESIYFDQTDQFYRLSCIDVLFGTTQSFNKSYVIYDLHGTIDEQLNLHLIQTIQLYATIQIIYLSEQDLSTDFLDKILKISSEKPTIIVLFDINYDDELATTKLIQRFQHHYVQYQQWTNVKWTSVPILNSPKSINKFNAERRNKRLRSTFENLFRG</sequence>
<protein>
    <submittedName>
        <fullName evidence="1">Uncharacterized protein</fullName>
    </submittedName>
</protein>
<name>A0A815UZ77_9BILA</name>
<evidence type="ECO:0000313" key="3">
    <source>
        <dbReference type="Proteomes" id="UP000663829"/>
    </source>
</evidence>
<keyword evidence="3" id="KW-1185">Reference proteome</keyword>
<organism evidence="1 3">
    <name type="scientific">Didymodactylos carnosus</name>
    <dbReference type="NCBI Taxonomy" id="1234261"/>
    <lineage>
        <taxon>Eukaryota</taxon>
        <taxon>Metazoa</taxon>
        <taxon>Spiralia</taxon>
        <taxon>Gnathifera</taxon>
        <taxon>Rotifera</taxon>
        <taxon>Eurotatoria</taxon>
        <taxon>Bdelloidea</taxon>
        <taxon>Philodinida</taxon>
        <taxon>Philodinidae</taxon>
        <taxon>Didymodactylos</taxon>
    </lineage>
</organism>
<dbReference type="InterPro" id="IPR036034">
    <property type="entry name" value="PDZ_sf"/>
</dbReference>
<comment type="caution">
    <text evidence="1">The sequence shown here is derived from an EMBL/GenBank/DDBJ whole genome shotgun (WGS) entry which is preliminary data.</text>
</comment>
<reference evidence="1" key="1">
    <citation type="submission" date="2021-02" db="EMBL/GenBank/DDBJ databases">
        <authorList>
            <person name="Nowell W R."/>
        </authorList>
    </citation>
    <scope>NUCLEOTIDE SEQUENCE</scope>
</reference>
<dbReference type="AlphaFoldDB" id="A0A815UZ77"/>
<proteinExistence type="predicted"/>
<evidence type="ECO:0000313" key="1">
    <source>
        <dbReference type="EMBL" id="CAF1529321.1"/>
    </source>
</evidence>
<dbReference type="EMBL" id="CAJOBC010090207">
    <property type="protein sequence ID" value="CAF4388534.1"/>
    <property type="molecule type" value="Genomic_DNA"/>
</dbReference>
<gene>
    <name evidence="1" type="ORF">GPM918_LOCUS37959</name>
    <name evidence="2" type="ORF">SRO942_LOCUS38749</name>
</gene>